<evidence type="ECO:0000313" key="3">
    <source>
        <dbReference type="EMBL" id="QDU33563.1"/>
    </source>
</evidence>
<feature type="region of interest" description="Disordered" evidence="1">
    <location>
        <begin position="1"/>
        <end position="47"/>
    </location>
</feature>
<keyword evidence="4" id="KW-1185">Reference proteome</keyword>
<dbReference type="AlphaFoldDB" id="A0A517YTK1"/>
<feature type="compositionally biased region" description="Polar residues" evidence="1">
    <location>
        <begin position="14"/>
        <end position="23"/>
    </location>
</feature>
<name>A0A517YTK1_9BACT</name>
<dbReference type="RefSeq" id="WP_145076698.1">
    <property type="nucleotide sequence ID" value="NZ_CP036425.1"/>
</dbReference>
<dbReference type="Proteomes" id="UP000317369">
    <property type="component" value="Chromosome"/>
</dbReference>
<accession>A0A517YTK1</accession>
<gene>
    <name evidence="3" type="ORF">KS4_16140</name>
</gene>
<dbReference type="EMBL" id="CP036425">
    <property type="protein sequence ID" value="QDU33563.1"/>
    <property type="molecule type" value="Genomic_DNA"/>
</dbReference>
<proteinExistence type="predicted"/>
<keyword evidence="2" id="KW-0812">Transmembrane</keyword>
<protein>
    <submittedName>
        <fullName evidence="3">Uncharacterized protein</fullName>
    </submittedName>
</protein>
<feature type="transmembrane region" description="Helical" evidence="2">
    <location>
        <begin position="99"/>
        <end position="116"/>
    </location>
</feature>
<reference evidence="3 4" key="1">
    <citation type="submission" date="2019-02" db="EMBL/GenBank/DDBJ databases">
        <title>Deep-cultivation of Planctomycetes and their phenomic and genomic characterization uncovers novel biology.</title>
        <authorList>
            <person name="Wiegand S."/>
            <person name="Jogler M."/>
            <person name="Boedeker C."/>
            <person name="Pinto D."/>
            <person name="Vollmers J."/>
            <person name="Rivas-Marin E."/>
            <person name="Kohn T."/>
            <person name="Peeters S.H."/>
            <person name="Heuer A."/>
            <person name="Rast P."/>
            <person name="Oberbeckmann S."/>
            <person name="Bunk B."/>
            <person name="Jeske O."/>
            <person name="Meyerdierks A."/>
            <person name="Storesund J.E."/>
            <person name="Kallscheuer N."/>
            <person name="Luecker S."/>
            <person name="Lage O.M."/>
            <person name="Pohl T."/>
            <person name="Merkel B.J."/>
            <person name="Hornburger P."/>
            <person name="Mueller R.-W."/>
            <person name="Bruemmer F."/>
            <person name="Labrenz M."/>
            <person name="Spormann A.M."/>
            <person name="Op den Camp H."/>
            <person name="Overmann J."/>
            <person name="Amann R."/>
            <person name="Jetten M.S.M."/>
            <person name="Mascher T."/>
            <person name="Medema M.H."/>
            <person name="Devos D.P."/>
            <person name="Kaster A.-K."/>
            <person name="Ovreas L."/>
            <person name="Rohde M."/>
            <person name="Galperin M.Y."/>
            <person name="Jogler C."/>
        </authorList>
    </citation>
    <scope>NUCLEOTIDE SEQUENCE [LARGE SCALE GENOMIC DNA]</scope>
    <source>
        <strain evidence="3 4">KS4</strain>
    </source>
</reference>
<evidence type="ECO:0000256" key="2">
    <source>
        <dbReference type="SAM" id="Phobius"/>
    </source>
</evidence>
<evidence type="ECO:0000256" key="1">
    <source>
        <dbReference type="SAM" id="MobiDB-lite"/>
    </source>
</evidence>
<keyword evidence="2" id="KW-1133">Transmembrane helix</keyword>
<evidence type="ECO:0000313" key="4">
    <source>
        <dbReference type="Proteomes" id="UP000317369"/>
    </source>
</evidence>
<keyword evidence="2" id="KW-0472">Membrane</keyword>
<dbReference type="KEGG" id="pcor:KS4_16140"/>
<sequence>MNKSSKKQSQASATLGTEQSMTQLGDGIAIEGGSVHGNQEITVNRHGVTAEEVGDLMTQMGEMADSAMGYQAKSQQALQNIAQTSVAAQTSTERMVERLTGPLVLVVLGIAALSFFRRKRK</sequence>
<organism evidence="3 4">
    <name type="scientific">Poriferisphaera corsica</name>
    <dbReference type="NCBI Taxonomy" id="2528020"/>
    <lineage>
        <taxon>Bacteria</taxon>
        <taxon>Pseudomonadati</taxon>
        <taxon>Planctomycetota</taxon>
        <taxon>Phycisphaerae</taxon>
        <taxon>Phycisphaerales</taxon>
        <taxon>Phycisphaeraceae</taxon>
        <taxon>Poriferisphaera</taxon>
    </lineage>
</organism>